<feature type="signal peptide" evidence="7">
    <location>
        <begin position="1"/>
        <end position="23"/>
    </location>
</feature>
<evidence type="ECO:0000256" key="1">
    <source>
        <dbReference type="ARBA" id="ARBA00004613"/>
    </source>
</evidence>
<name>A0A0A1WCD4_ECHCO</name>
<keyword evidence="5" id="KW-1015">Disulfide bond</keyword>
<dbReference type="GO" id="GO:0090729">
    <property type="term" value="F:toxin activity"/>
    <property type="evidence" value="ECO:0007669"/>
    <property type="project" value="UniProtKB-KW"/>
</dbReference>
<feature type="domain" description="C-type lectin" evidence="8">
    <location>
        <begin position="34"/>
        <end position="153"/>
    </location>
</feature>
<dbReference type="PROSITE" id="PS50041">
    <property type="entry name" value="C_TYPE_LECTIN_2"/>
    <property type="match status" value="1"/>
</dbReference>
<dbReference type="SUPFAM" id="SSF56436">
    <property type="entry name" value="C-type lectin-like"/>
    <property type="match status" value="1"/>
</dbReference>
<dbReference type="InterPro" id="IPR001304">
    <property type="entry name" value="C-type_lectin-like"/>
</dbReference>
<dbReference type="GO" id="GO:0030246">
    <property type="term" value="F:carbohydrate binding"/>
    <property type="evidence" value="ECO:0007669"/>
    <property type="project" value="UniProtKB-KW"/>
</dbReference>
<evidence type="ECO:0000256" key="6">
    <source>
        <dbReference type="ARBA" id="ARBA00023240"/>
    </source>
</evidence>
<keyword evidence="3" id="KW-0964">Secreted</keyword>
<dbReference type="InterPro" id="IPR050976">
    <property type="entry name" value="Snaclec"/>
</dbReference>
<keyword evidence="4" id="KW-0800">Toxin</keyword>
<dbReference type="PRINTS" id="PR01504">
    <property type="entry name" value="PNCREATITSAP"/>
</dbReference>
<dbReference type="PANTHER" id="PTHR22991:SF40">
    <property type="entry name" value="PROTEIN CBG13490"/>
    <property type="match status" value="1"/>
</dbReference>
<dbReference type="InterPro" id="IPR016187">
    <property type="entry name" value="CTDL_fold"/>
</dbReference>
<comment type="subcellular location">
    <subcellularLocation>
        <location evidence="1">Secreted</location>
    </subcellularLocation>
</comment>
<feature type="chain" id="PRO_5001982004" evidence="7">
    <location>
        <begin position="24"/>
        <end position="158"/>
    </location>
</feature>
<dbReference type="FunFam" id="3.10.100.10:FF:000087">
    <property type="entry name" value="Snaclec rhodocetin subunit delta"/>
    <property type="match status" value="1"/>
</dbReference>
<evidence type="ECO:0000313" key="9">
    <source>
        <dbReference type="EMBL" id="JAC96618.1"/>
    </source>
</evidence>
<dbReference type="Gene3D" id="3.10.100.10">
    <property type="entry name" value="Mannose-Binding Protein A, subunit A"/>
    <property type="match status" value="1"/>
</dbReference>
<protein>
    <submittedName>
        <fullName evidence="9">C-type lectin I</fullName>
    </submittedName>
</protein>
<evidence type="ECO:0000256" key="7">
    <source>
        <dbReference type="SAM" id="SignalP"/>
    </source>
</evidence>
<sequence>MGRFIPVSFSLLVLFLSLSGTGADFECPPEWSSYDLHCYKAFDKPKRSRDAEKFCTEQAKGGHLASIESSEEGDFVAQLLSKVTEKHITHFWIGLRIVDKEQHCRSEWSDGSSVSYDNLHKRESRKCFALEKETGYRTWFHMYCADSYPFVCKVPPYC</sequence>
<dbReference type="InterPro" id="IPR016186">
    <property type="entry name" value="C-type_lectin-like/link_sf"/>
</dbReference>
<evidence type="ECO:0000259" key="8">
    <source>
        <dbReference type="PROSITE" id="PS50041"/>
    </source>
</evidence>
<dbReference type="Pfam" id="PF00059">
    <property type="entry name" value="Lectin_C"/>
    <property type="match status" value="1"/>
</dbReference>
<evidence type="ECO:0000256" key="3">
    <source>
        <dbReference type="ARBA" id="ARBA00022525"/>
    </source>
</evidence>
<dbReference type="AlphaFoldDB" id="A0A0A1WCD4"/>
<dbReference type="GO" id="GO:0005576">
    <property type="term" value="C:extracellular region"/>
    <property type="evidence" value="ECO:0007669"/>
    <property type="project" value="UniProtKB-SubCell"/>
</dbReference>
<organism evidence="9">
    <name type="scientific">Echis coloratus</name>
    <name type="common">Carpet viper</name>
    <dbReference type="NCBI Taxonomy" id="64175"/>
    <lineage>
        <taxon>Eukaryota</taxon>
        <taxon>Metazoa</taxon>
        <taxon>Chordata</taxon>
        <taxon>Craniata</taxon>
        <taxon>Vertebrata</taxon>
        <taxon>Euteleostomi</taxon>
        <taxon>Lepidosauria</taxon>
        <taxon>Squamata</taxon>
        <taxon>Bifurcata</taxon>
        <taxon>Unidentata</taxon>
        <taxon>Episquamata</taxon>
        <taxon>Toxicofera</taxon>
        <taxon>Serpentes</taxon>
        <taxon>Colubroidea</taxon>
        <taxon>Viperidae</taxon>
        <taxon>Viperinae</taxon>
        <taxon>Echis</taxon>
    </lineage>
</organism>
<dbReference type="PANTHER" id="PTHR22991">
    <property type="entry name" value="PROTEIN CBG13490"/>
    <property type="match status" value="1"/>
</dbReference>
<accession>A0A0A1WCD4</accession>
<reference evidence="9" key="1">
    <citation type="journal article" date="2014" name="Toxicon">
        <title>Testing the Toxicofera: comparative transcriptomics casts doubt on the single, early evolution of the reptile venom system.</title>
        <authorList>
            <person name="Hargreaves A.D."/>
            <person name="Swain M.T."/>
            <person name="Logan D.W."/>
            <person name="Mulley J.F."/>
        </authorList>
    </citation>
    <scope>NUCLEOTIDE SEQUENCE</scope>
</reference>
<evidence type="ECO:0000256" key="4">
    <source>
        <dbReference type="ARBA" id="ARBA00022656"/>
    </source>
</evidence>
<evidence type="ECO:0000256" key="5">
    <source>
        <dbReference type="ARBA" id="ARBA00023157"/>
    </source>
</evidence>
<dbReference type="SMART" id="SM00034">
    <property type="entry name" value="CLECT"/>
    <property type="match status" value="1"/>
</dbReference>
<proteinExistence type="evidence at transcript level"/>
<dbReference type="EMBL" id="GBUG01000014">
    <property type="protein sequence ID" value="JAC96618.1"/>
    <property type="molecule type" value="mRNA"/>
</dbReference>
<keyword evidence="9" id="KW-0430">Lectin</keyword>
<keyword evidence="6" id="KW-1199">Hemostasis impairing toxin</keyword>
<comment type="similarity">
    <text evidence="2">Belongs to the snaclec family.</text>
</comment>
<keyword evidence="7" id="KW-0732">Signal</keyword>
<evidence type="ECO:0000256" key="2">
    <source>
        <dbReference type="ARBA" id="ARBA00006747"/>
    </source>
</evidence>